<comment type="caution">
    <text evidence="2">The sequence shown here is derived from an EMBL/GenBank/DDBJ whole genome shotgun (WGS) entry which is preliminary data.</text>
</comment>
<accession>A0A1F7VFT0</accession>
<reference evidence="2 3" key="1">
    <citation type="journal article" date="2016" name="Nat. Commun.">
        <title>Thousands of microbial genomes shed light on interconnected biogeochemical processes in an aquifer system.</title>
        <authorList>
            <person name="Anantharaman K."/>
            <person name="Brown C.T."/>
            <person name="Hug L.A."/>
            <person name="Sharon I."/>
            <person name="Castelle C.J."/>
            <person name="Probst A.J."/>
            <person name="Thomas B.C."/>
            <person name="Singh A."/>
            <person name="Wilkins M.J."/>
            <person name="Karaoz U."/>
            <person name="Brodie E.L."/>
            <person name="Williams K.H."/>
            <person name="Hubbard S.S."/>
            <person name="Banfield J.F."/>
        </authorList>
    </citation>
    <scope>NUCLEOTIDE SEQUENCE [LARGE SCALE GENOMIC DNA]</scope>
</reference>
<dbReference type="AlphaFoldDB" id="A0A1F7VFT0"/>
<dbReference type="Gene3D" id="1.25.40.70">
    <property type="entry name" value="Phosphatidylinositol 3-kinase, accessory domain (PIK)"/>
    <property type="match status" value="1"/>
</dbReference>
<dbReference type="InterPro" id="IPR042236">
    <property type="entry name" value="PI3K_accessory_sf"/>
</dbReference>
<evidence type="ECO:0000313" key="3">
    <source>
        <dbReference type="Proteomes" id="UP000178264"/>
    </source>
</evidence>
<dbReference type="InterPro" id="IPR016024">
    <property type="entry name" value="ARM-type_fold"/>
</dbReference>
<dbReference type="SUPFAM" id="SSF48371">
    <property type="entry name" value="ARM repeat"/>
    <property type="match status" value="1"/>
</dbReference>
<dbReference type="EMBL" id="MGER01000007">
    <property type="protein sequence ID" value="OGL88874.1"/>
    <property type="molecule type" value="Genomic_DNA"/>
</dbReference>
<feature type="region of interest" description="Disordered" evidence="1">
    <location>
        <begin position="12"/>
        <end position="31"/>
    </location>
</feature>
<evidence type="ECO:0000256" key="1">
    <source>
        <dbReference type="SAM" id="MobiDB-lite"/>
    </source>
</evidence>
<organism evidence="2 3">
    <name type="scientific">Candidatus Uhrbacteria bacterium RIFCSPLOWO2_02_FULL_49_11</name>
    <dbReference type="NCBI Taxonomy" id="1802409"/>
    <lineage>
        <taxon>Bacteria</taxon>
        <taxon>Candidatus Uhriibacteriota</taxon>
    </lineage>
</organism>
<evidence type="ECO:0000313" key="2">
    <source>
        <dbReference type="EMBL" id="OGL88874.1"/>
    </source>
</evidence>
<proteinExistence type="predicted"/>
<gene>
    <name evidence="2" type="ORF">A3I42_01115</name>
</gene>
<dbReference type="Proteomes" id="UP000178264">
    <property type="component" value="Unassembled WGS sequence"/>
</dbReference>
<name>A0A1F7VFT0_9BACT</name>
<protein>
    <submittedName>
        <fullName evidence="2">Uncharacterized protein</fullName>
    </submittedName>
</protein>
<sequence>MSNGTNKLVEGFTKNAVLHSEGTKSGDHRKTNRAYRNINEIAQKMREHDPTLSHLVPLLHRDDDSVKLWAASYLLKANSHSQEAIRVLHELSKKEGLTAFDAEMTLKNWLEKSS</sequence>